<name>A0ACC0WM36_9STRA</name>
<organism evidence="1 2">
    <name type="scientific">Peronosclerospora sorghi</name>
    <dbReference type="NCBI Taxonomy" id="230839"/>
    <lineage>
        <taxon>Eukaryota</taxon>
        <taxon>Sar</taxon>
        <taxon>Stramenopiles</taxon>
        <taxon>Oomycota</taxon>
        <taxon>Peronosporomycetes</taxon>
        <taxon>Peronosporales</taxon>
        <taxon>Peronosporaceae</taxon>
        <taxon>Peronosclerospora</taxon>
    </lineage>
</organism>
<dbReference type="Proteomes" id="UP001163321">
    <property type="component" value="Chromosome 11"/>
</dbReference>
<keyword evidence="2" id="KW-1185">Reference proteome</keyword>
<comment type="caution">
    <text evidence="1">The sequence shown here is derived from an EMBL/GenBank/DDBJ whole genome shotgun (WGS) entry which is preliminary data.</text>
</comment>
<sequence>MDRFYDEGLFPQRDCITLVCPVHDDNNLQQADALPTKDLRPEFQQQLREVKQIVYGESLQPKMAQGKPLNVSVTASECRKAMTTATETLKKSLSSMHLPLDDEALSKAIKTSEKQPLTYYHAASIGDKASDLDDNLLKRMEGVKSTCVRNNVAQSK</sequence>
<protein>
    <submittedName>
        <fullName evidence="1">Uncharacterized protein</fullName>
    </submittedName>
</protein>
<proteinExistence type="predicted"/>
<dbReference type="EMBL" id="CM047590">
    <property type="protein sequence ID" value="KAI9919652.1"/>
    <property type="molecule type" value="Genomic_DNA"/>
</dbReference>
<accession>A0ACC0WM36</accession>
<evidence type="ECO:0000313" key="2">
    <source>
        <dbReference type="Proteomes" id="UP001163321"/>
    </source>
</evidence>
<reference evidence="1 2" key="1">
    <citation type="journal article" date="2022" name="bioRxiv">
        <title>The genome of the oomycete Peronosclerospora sorghi, a cosmopolitan pathogen of maize and sorghum, is inflated with dispersed pseudogenes.</title>
        <authorList>
            <person name="Fletcher K."/>
            <person name="Martin F."/>
            <person name="Isakeit T."/>
            <person name="Cavanaugh K."/>
            <person name="Magill C."/>
            <person name="Michelmore R."/>
        </authorList>
    </citation>
    <scope>NUCLEOTIDE SEQUENCE [LARGE SCALE GENOMIC DNA]</scope>
    <source>
        <strain evidence="1">P6</strain>
    </source>
</reference>
<gene>
    <name evidence="1" type="ORF">PsorP6_017659</name>
</gene>
<evidence type="ECO:0000313" key="1">
    <source>
        <dbReference type="EMBL" id="KAI9919652.1"/>
    </source>
</evidence>